<name>A0A0D1ZW97_9PEZI</name>
<reference evidence="1 2" key="1">
    <citation type="submission" date="2015-01" db="EMBL/GenBank/DDBJ databases">
        <title>The Genome Sequence of Ochroconis gallopava CBS43764.</title>
        <authorList>
            <consortium name="The Broad Institute Genomics Platform"/>
            <person name="Cuomo C."/>
            <person name="de Hoog S."/>
            <person name="Gorbushina A."/>
            <person name="Stielow B."/>
            <person name="Teixiera M."/>
            <person name="Abouelleil A."/>
            <person name="Chapman S.B."/>
            <person name="Priest M."/>
            <person name="Young S.K."/>
            <person name="Wortman J."/>
            <person name="Nusbaum C."/>
            <person name="Birren B."/>
        </authorList>
    </citation>
    <scope>NUCLEOTIDE SEQUENCE [LARGE SCALE GENOMIC DNA]</scope>
    <source>
        <strain evidence="1 2">CBS 43764</strain>
    </source>
</reference>
<accession>A0A0D1ZW97</accession>
<organism evidence="1 2">
    <name type="scientific">Verruconis gallopava</name>
    <dbReference type="NCBI Taxonomy" id="253628"/>
    <lineage>
        <taxon>Eukaryota</taxon>
        <taxon>Fungi</taxon>
        <taxon>Dikarya</taxon>
        <taxon>Ascomycota</taxon>
        <taxon>Pezizomycotina</taxon>
        <taxon>Dothideomycetes</taxon>
        <taxon>Pleosporomycetidae</taxon>
        <taxon>Venturiales</taxon>
        <taxon>Sympoventuriaceae</taxon>
        <taxon>Verruconis</taxon>
    </lineage>
</organism>
<dbReference type="EMBL" id="KN847833">
    <property type="protein sequence ID" value="KIV98304.1"/>
    <property type="molecule type" value="Genomic_DNA"/>
</dbReference>
<evidence type="ECO:0000313" key="1">
    <source>
        <dbReference type="EMBL" id="KIV98304.1"/>
    </source>
</evidence>
<dbReference type="GeneID" id="27317823"/>
<dbReference type="Proteomes" id="UP000053259">
    <property type="component" value="Unassembled WGS sequence"/>
</dbReference>
<dbReference type="InParanoid" id="A0A0D1ZW97"/>
<proteinExistence type="predicted"/>
<gene>
    <name evidence="1" type="ORF">PV09_09850</name>
</gene>
<dbReference type="VEuPathDB" id="FungiDB:PV09_09850"/>
<dbReference type="RefSeq" id="XP_016208174.1">
    <property type="nucleotide sequence ID" value="XM_016363998.1"/>
</dbReference>
<keyword evidence="2" id="KW-1185">Reference proteome</keyword>
<protein>
    <submittedName>
        <fullName evidence="1">Uncharacterized protein</fullName>
    </submittedName>
</protein>
<evidence type="ECO:0000313" key="2">
    <source>
        <dbReference type="Proteomes" id="UP000053259"/>
    </source>
</evidence>
<dbReference type="OrthoDB" id="2322999at2759"/>
<sequence>MKGSEVNMLEMLGYGQFAFLSATPFHSNHLLRHNAMPSALPPIESLRDGISTLLTIIRKHQVQSWAQVTLNHRHTDLPPNHILATAKVDALPALWTAPTSLTTLNLFDAYPSVLIIRSGSFAAVELRMGCAPPSFEGKEQFFEEFAACICSRGWQDIFGLGIEEGWSQRIEFLSQAGNLLVEDQAVDKDKKAGSDFIYTRWAAGDEEQDKTGITACFVFPSGHVKVTDTRIRDPYSHWDSLERDGYFSSVKVAL</sequence>
<dbReference type="AlphaFoldDB" id="A0A0D1ZW97"/>
<dbReference type="HOGENOM" id="CLU_077469_0_0_1"/>